<gene>
    <name evidence="3" type="ORF">E7215_08115</name>
</gene>
<feature type="transmembrane region" description="Helical" evidence="1">
    <location>
        <begin position="312"/>
        <end position="332"/>
    </location>
</feature>
<keyword evidence="1" id="KW-0472">Membrane</keyword>
<dbReference type="SUPFAM" id="SSF81324">
    <property type="entry name" value="Voltage-gated potassium channels"/>
    <property type="match status" value="1"/>
</dbReference>
<organism evidence="3 4">
    <name type="scientific">Clostridium sulfidigenes</name>
    <dbReference type="NCBI Taxonomy" id="318464"/>
    <lineage>
        <taxon>Bacteria</taxon>
        <taxon>Bacillati</taxon>
        <taxon>Bacillota</taxon>
        <taxon>Clostridia</taxon>
        <taxon>Eubacteriales</taxon>
        <taxon>Clostridiaceae</taxon>
        <taxon>Clostridium</taxon>
    </lineage>
</organism>
<dbReference type="Gene3D" id="1.10.287.70">
    <property type="match status" value="1"/>
</dbReference>
<keyword evidence="1" id="KW-0812">Transmembrane</keyword>
<dbReference type="Proteomes" id="UP000768462">
    <property type="component" value="Unassembled WGS sequence"/>
</dbReference>
<name>A0A927W8F5_9CLOT</name>
<keyword evidence="1" id="KW-1133">Transmembrane helix</keyword>
<dbReference type="AlphaFoldDB" id="A0A927W8F5"/>
<dbReference type="InterPro" id="IPR013099">
    <property type="entry name" value="K_chnl_dom"/>
</dbReference>
<dbReference type="SUPFAM" id="SSF141571">
    <property type="entry name" value="Pentapeptide repeat-like"/>
    <property type="match status" value="1"/>
</dbReference>
<dbReference type="Pfam" id="PF07885">
    <property type="entry name" value="Ion_trans_2"/>
    <property type="match status" value="1"/>
</dbReference>
<evidence type="ECO:0000259" key="2">
    <source>
        <dbReference type="Pfam" id="PF07885"/>
    </source>
</evidence>
<accession>A0A927W8F5</accession>
<sequence>MSSYYTVKCSKYVDYDKILKFNYENLKLNGNTKLDYINIKLEDVSYSNCEFKNMNFKNNCFSNVIFINCKFINCRFIRGKINLRNFLEFNNCILDKIYINNCNFSSLYIKECSLYKVDFKNSFMKGCNFVRNSYDEVRFIDDCNLMDCIIKDMEGTMDIKFINEKSYTKLNYGSYIGKFNYKDMKKNNTCRNNKESSNCICNCICNCNYLNISFSYMDFGEQYLRNHVGGRYGRCFYQSKFAFHRTLKGRKKFYSSVANIVCGYGEKPYRSFMLSLIIILIFALLYMITGINCSSGVIGISGLTGDFSVKMLFKNIIYCIHFSLVTFSTVGYGDLLPYNMMGVILSSIEILIGIIMIGILTSTLVRKMTR</sequence>
<reference evidence="3" key="1">
    <citation type="submission" date="2019-04" db="EMBL/GenBank/DDBJ databases">
        <title>Evolution of Biomass-Degrading Anaerobic Consortia Revealed by Metagenomics.</title>
        <authorList>
            <person name="Peng X."/>
        </authorList>
    </citation>
    <scope>NUCLEOTIDE SEQUENCE</scope>
    <source>
        <strain evidence="3">SIG254</strain>
    </source>
</reference>
<proteinExistence type="predicted"/>
<protein>
    <recommendedName>
        <fullName evidence="2">Potassium channel domain-containing protein</fullName>
    </recommendedName>
</protein>
<dbReference type="Gene3D" id="2.160.20.80">
    <property type="entry name" value="E3 ubiquitin-protein ligase SopA"/>
    <property type="match status" value="1"/>
</dbReference>
<feature type="transmembrane region" description="Helical" evidence="1">
    <location>
        <begin position="344"/>
        <end position="365"/>
    </location>
</feature>
<comment type="caution">
    <text evidence="3">The sequence shown here is derived from an EMBL/GenBank/DDBJ whole genome shotgun (WGS) entry which is preliminary data.</text>
</comment>
<feature type="domain" description="Potassium channel" evidence="2">
    <location>
        <begin position="301"/>
        <end position="369"/>
    </location>
</feature>
<evidence type="ECO:0000256" key="1">
    <source>
        <dbReference type="SAM" id="Phobius"/>
    </source>
</evidence>
<dbReference type="EMBL" id="SVCM01000090">
    <property type="protein sequence ID" value="MBE6060121.1"/>
    <property type="molecule type" value="Genomic_DNA"/>
</dbReference>
<evidence type="ECO:0000313" key="4">
    <source>
        <dbReference type="Proteomes" id="UP000768462"/>
    </source>
</evidence>
<evidence type="ECO:0000313" key="3">
    <source>
        <dbReference type="EMBL" id="MBE6060121.1"/>
    </source>
</evidence>
<feature type="transmembrane region" description="Helical" evidence="1">
    <location>
        <begin position="272"/>
        <end position="300"/>
    </location>
</feature>